<dbReference type="GO" id="GO:0010494">
    <property type="term" value="C:cytoplasmic stress granule"/>
    <property type="evidence" value="ECO:0007669"/>
    <property type="project" value="TreeGrafter"/>
</dbReference>
<feature type="region of interest" description="Disordered" evidence="4">
    <location>
        <begin position="1"/>
        <end position="46"/>
    </location>
</feature>
<evidence type="ECO:0000256" key="4">
    <source>
        <dbReference type="SAM" id="MobiDB-lite"/>
    </source>
</evidence>
<dbReference type="GO" id="GO:0003725">
    <property type="term" value="F:double-stranded RNA binding"/>
    <property type="evidence" value="ECO:0007669"/>
    <property type="project" value="TreeGrafter"/>
</dbReference>
<dbReference type="GO" id="GO:0000288">
    <property type="term" value="P:nuclear-transcribed mRNA catabolic process, deadenylation-dependent decay"/>
    <property type="evidence" value="ECO:0007669"/>
    <property type="project" value="TreeGrafter"/>
</dbReference>
<evidence type="ECO:0000313" key="9">
    <source>
        <dbReference type="Proteomes" id="UP000070412"/>
    </source>
</evidence>
<dbReference type="Pfam" id="PF18386">
    <property type="entry name" value="ROQ_II"/>
    <property type="match status" value="1"/>
</dbReference>
<reference evidence="8" key="3">
    <citation type="submission" date="2022-06" db="UniProtKB">
        <authorList>
            <consortium name="EnsemblMetazoa"/>
        </authorList>
    </citation>
    <scope>IDENTIFICATION</scope>
</reference>
<reference evidence="9" key="1">
    <citation type="journal article" date="2020" name="PLoS Negl. Trop. Dis.">
        <title>High-quality nuclear genome for Sarcoptes scabiei-A critical resource for a neglected parasite.</title>
        <authorList>
            <person name="Korhonen P.K."/>
            <person name="Gasser R.B."/>
            <person name="Ma G."/>
            <person name="Wang T."/>
            <person name="Stroehlein A.J."/>
            <person name="Young N.D."/>
            <person name="Ang C.S."/>
            <person name="Fernando D.D."/>
            <person name="Lu H.C."/>
            <person name="Taylor S."/>
            <person name="Reynolds S.L."/>
            <person name="Mofiz E."/>
            <person name="Najaraj S.H."/>
            <person name="Gowda H."/>
            <person name="Madugundu A."/>
            <person name="Renuse S."/>
            <person name="Holt D."/>
            <person name="Pandey A."/>
            <person name="Papenfuss A.T."/>
            <person name="Fischer K."/>
        </authorList>
    </citation>
    <scope>NUCLEOTIDE SEQUENCE [LARGE SCALE GENOMIC DNA]</scope>
</reference>
<dbReference type="EMBL" id="WVUK01000052">
    <property type="protein sequence ID" value="KAF7494598.1"/>
    <property type="molecule type" value="Genomic_DNA"/>
</dbReference>
<evidence type="ECO:0000313" key="8">
    <source>
        <dbReference type="EnsemblMetazoa" id="KAF7494598.1"/>
    </source>
</evidence>
<reference evidence="7" key="2">
    <citation type="submission" date="2020-01" db="EMBL/GenBank/DDBJ databases">
        <authorList>
            <person name="Korhonen P.K.K."/>
            <person name="Guangxu M.G."/>
            <person name="Wang T.W."/>
            <person name="Stroehlein A.J.S."/>
            <person name="Young N.D."/>
            <person name="Ang C.-S.A."/>
            <person name="Fernando D.W.F."/>
            <person name="Lu H.L."/>
            <person name="Taylor S.T."/>
            <person name="Ehtesham M.E.M."/>
            <person name="Najaraj S.H.N."/>
            <person name="Harsha G.H.G."/>
            <person name="Madugundu A.M."/>
            <person name="Renuse S.R."/>
            <person name="Holt D.H."/>
            <person name="Pandey A.P."/>
            <person name="Papenfuss A.P."/>
            <person name="Gasser R.B.G."/>
            <person name="Fischer K.F."/>
        </authorList>
    </citation>
    <scope>NUCLEOTIDE SEQUENCE</scope>
    <source>
        <strain evidence="7">SSS_KF_BRIS2020</strain>
    </source>
</reference>
<dbReference type="PANTHER" id="PTHR13139">
    <property type="entry name" value="RING FINGER AND CCCH-TYPE ZINC FINGER DOMAIN-CONTAINING PROTEIN"/>
    <property type="match status" value="1"/>
</dbReference>
<feature type="compositionally biased region" description="Low complexity" evidence="4">
    <location>
        <begin position="1"/>
        <end position="16"/>
    </location>
</feature>
<dbReference type="GO" id="GO:0035613">
    <property type="term" value="F:RNA stem-loop binding"/>
    <property type="evidence" value="ECO:0007669"/>
    <property type="project" value="TreeGrafter"/>
</dbReference>
<accession>A0A834RDH3</accession>
<evidence type="ECO:0000256" key="1">
    <source>
        <dbReference type="ARBA" id="ARBA00000900"/>
    </source>
</evidence>
<sequence>MSMSSSSTSLINQSDSIGATKLNESIEHRKNSDERNDEPSRSKNNQIAKTSLLKVPDIRSNNRNIYFDKDSDDLNAKIALVFRVMDSVGSFCCPFAIQRKIQILSQYSLSYDMPLTERLHVIRIAISIAYRAAIEMLVRTSDSSEIISNLWVSLRKKGCQYLGPAIQEEILKLIILALGDDAQLTRKVLTLYILQKIDKKYCSKATKTSVGHVVQILYRSNCFKLIKRKNDSCLMQLKKEFENYEDLRRKHDKEIIEIAIEDGIRLSPGQWSSLLYGDTKHKSQMQSILDKVNAKDSFELLALSLEDIDAKYFEHLDPQERRQFQLFQNLIPLISINDEESLNHSLDDDLFIAIDSASKIAINLMFFISNIYDRCGKYSFFGNPFKNYTVRCSNRQSDDFQHNGE</sequence>
<dbReference type="EC" id="2.3.2.27" evidence="2"/>
<dbReference type="InterPro" id="IPR052249">
    <property type="entry name" value="Roquin_domain"/>
</dbReference>
<dbReference type="Gene3D" id="1.20.120.1790">
    <property type="match status" value="1"/>
</dbReference>
<evidence type="ECO:0000256" key="2">
    <source>
        <dbReference type="ARBA" id="ARBA00012483"/>
    </source>
</evidence>
<name>A0A834RDH3_SARSC</name>
<evidence type="ECO:0000259" key="6">
    <source>
        <dbReference type="Pfam" id="PF21206"/>
    </source>
</evidence>
<dbReference type="GO" id="GO:0000209">
    <property type="term" value="P:protein polyubiquitination"/>
    <property type="evidence" value="ECO:0007669"/>
    <property type="project" value="TreeGrafter"/>
</dbReference>
<feature type="compositionally biased region" description="Basic and acidic residues" evidence="4">
    <location>
        <begin position="24"/>
        <end position="41"/>
    </location>
</feature>
<evidence type="ECO:0000313" key="7">
    <source>
        <dbReference type="EMBL" id="KAF7494598.1"/>
    </source>
</evidence>
<feature type="domain" description="Roquin 1/2-like ROQ" evidence="6">
    <location>
        <begin position="149"/>
        <end position="236"/>
    </location>
</feature>
<dbReference type="Proteomes" id="UP000070412">
    <property type="component" value="Unassembled WGS sequence"/>
</dbReference>
<dbReference type="GO" id="GO:0003729">
    <property type="term" value="F:mRNA binding"/>
    <property type="evidence" value="ECO:0007669"/>
    <property type="project" value="TreeGrafter"/>
</dbReference>
<keyword evidence="9" id="KW-1185">Reference proteome</keyword>
<dbReference type="PANTHER" id="PTHR13139:SF54">
    <property type="entry name" value="RING-TYPE E3 UBIQUITIN TRANSFERASE"/>
    <property type="match status" value="1"/>
</dbReference>
<comment type="catalytic activity">
    <reaction evidence="1">
        <text>S-ubiquitinyl-[E2 ubiquitin-conjugating enzyme]-L-cysteine + [acceptor protein]-L-lysine = [E2 ubiquitin-conjugating enzyme]-L-cysteine + N(6)-ubiquitinyl-[acceptor protein]-L-lysine.</text>
        <dbReference type="EC" id="2.3.2.27"/>
    </reaction>
</comment>
<dbReference type="EnsemblMetazoa" id="SSS_3693s_mrna">
    <property type="protein sequence ID" value="KAF7494598.1"/>
    <property type="gene ID" value="SSS_3693"/>
</dbReference>
<proteinExistence type="predicted"/>
<dbReference type="Pfam" id="PF21206">
    <property type="entry name" value="Roquin_1_2-like_ROQ"/>
    <property type="match status" value="1"/>
</dbReference>
<dbReference type="OrthoDB" id="10067217at2759"/>
<evidence type="ECO:0000256" key="3">
    <source>
        <dbReference type="ARBA" id="ARBA00022679"/>
    </source>
</evidence>
<dbReference type="InterPro" id="IPR048575">
    <property type="entry name" value="Roquin_1_2-like_ROQ"/>
</dbReference>
<evidence type="ECO:0000259" key="5">
    <source>
        <dbReference type="Pfam" id="PF18386"/>
    </source>
</evidence>
<dbReference type="GO" id="GO:0006511">
    <property type="term" value="P:ubiquitin-dependent protein catabolic process"/>
    <property type="evidence" value="ECO:0007669"/>
    <property type="project" value="TreeGrafter"/>
</dbReference>
<dbReference type="InterPro" id="IPR041523">
    <property type="entry name" value="ROQ_II"/>
</dbReference>
<keyword evidence="3" id="KW-0808">Transferase</keyword>
<dbReference type="GO" id="GO:0061630">
    <property type="term" value="F:ubiquitin protein ligase activity"/>
    <property type="evidence" value="ECO:0007669"/>
    <property type="project" value="UniProtKB-EC"/>
</dbReference>
<dbReference type="AlphaFoldDB" id="A0A834RDH3"/>
<organism evidence="7">
    <name type="scientific">Sarcoptes scabiei</name>
    <name type="common">Itch mite</name>
    <name type="synonym">Acarus scabiei</name>
    <dbReference type="NCBI Taxonomy" id="52283"/>
    <lineage>
        <taxon>Eukaryota</taxon>
        <taxon>Metazoa</taxon>
        <taxon>Ecdysozoa</taxon>
        <taxon>Arthropoda</taxon>
        <taxon>Chelicerata</taxon>
        <taxon>Arachnida</taxon>
        <taxon>Acari</taxon>
        <taxon>Acariformes</taxon>
        <taxon>Sarcoptiformes</taxon>
        <taxon>Astigmata</taxon>
        <taxon>Psoroptidia</taxon>
        <taxon>Sarcoptoidea</taxon>
        <taxon>Sarcoptidae</taxon>
        <taxon>Sarcoptinae</taxon>
        <taxon>Sarcoptes</taxon>
    </lineage>
</organism>
<feature type="domain" description="Roquin II" evidence="5">
    <location>
        <begin position="240"/>
        <end position="292"/>
    </location>
</feature>
<protein>
    <recommendedName>
        <fullName evidence="2">RING-type E3 ubiquitin transferase</fullName>
        <ecNumber evidence="2">2.3.2.27</ecNumber>
    </recommendedName>
</protein>
<gene>
    <name evidence="7" type="ORF">SSS_3693</name>
</gene>